<proteinExistence type="predicted"/>
<name>A0A512IDB2_9MICC</name>
<organism evidence="2 3">
    <name type="scientific">Kocuria turfanensis</name>
    <dbReference type="NCBI Taxonomy" id="388357"/>
    <lineage>
        <taxon>Bacteria</taxon>
        <taxon>Bacillati</taxon>
        <taxon>Actinomycetota</taxon>
        <taxon>Actinomycetes</taxon>
        <taxon>Micrococcales</taxon>
        <taxon>Micrococcaceae</taxon>
        <taxon>Kocuria</taxon>
    </lineage>
</organism>
<dbReference type="InterPro" id="IPR053844">
    <property type="entry name" value="AH_C"/>
</dbReference>
<keyword evidence="3" id="KW-1185">Reference proteome</keyword>
<reference evidence="2 3" key="1">
    <citation type="submission" date="2019-07" db="EMBL/GenBank/DDBJ databases">
        <title>Whole genome shotgun sequence of Kocuria turfanensis NBRC 107627.</title>
        <authorList>
            <person name="Hosoyama A."/>
            <person name="Uohara A."/>
            <person name="Ohji S."/>
            <person name="Ichikawa N."/>
        </authorList>
    </citation>
    <scope>NUCLEOTIDE SEQUENCE [LARGE SCALE GENOMIC DNA]</scope>
    <source>
        <strain evidence="2 3">NBRC 107627</strain>
    </source>
</reference>
<evidence type="ECO:0000313" key="3">
    <source>
        <dbReference type="Proteomes" id="UP000321103"/>
    </source>
</evidence>
<evidence type="ECO:0000313" key="2">
    <source>
        <dbReference type="EMBL" id="GEO95681.1"/>
    </source>
</evidence>
<dbReference type="RefSeq" id="WP_147017574.1">
    <property type="nucleotide sequence ID" value="NZ_BJZS01000048.1"/>
</dbReference>
<dbReference type="AlphaFoldDB" id="A0A512IDB2"/>
<evidence type="ECO:0000259" key="1">
    <source>
        <dbReference type="Pfam" id="PF21986"/>
    </source>
</evidence>
<dbReference type="STRING" id="388357.GCA_001580365_02067"/>
<accession>A0A512IDB2</accession>
<dbReference type="Gene3D" id="3.10.490.10">
    <property type="entry name" value="Gamma-glutamyl cyclotransferase-like"/>
    <property type="match status" value="1"/>
</dbReference>
<gene>
    <name evidence="2" type="ORF">KTU01_18040</name>
</gene>
<protein>
    <recommendedName>
        <fullName evidence="1">Allophanate hydrolase C-terminal domain-containing protein</fullName>
    </recommendedName>
</protein>
<dbReference type="Proteomes" id="UP000321103">
    <property type="component" value="Unassembled WGS sequence"/>
</dbReference>
<feature type="domain" description="Allophanate hydrolase C-terminal" evidence="1">
    <location>
        <begin position="54"/>
        <end position="173"/>
    </location>
</feature>
<dbReference type="Pfam" id="PF21986">
    <property type="entry name" value="AH_C"/>
    <property type="match status" value="1"/>
</dbReference>
<dbReference type="EMBL" id="BJZS01000048">
    <property type="protein sequence ID" value="GEO95681.1"/>
    <property type="molecule type" value="Genomic_DNA"/>
</dbReference>
<sequence length="177" mass="17439">MAAETASSPAVRTADACSASAAADGAAADGAAADGAPSGAASAVAGPGAPELLLVVAGAHLRGQPLHHQLAERSARFVEATTTAPEYRMFALDTVPAKPGVLRVPDGGAALAVEVWALGAAAFGTFVAGLSAPMAIGRVRLADGRELPGFLVEPCALEGAQDITAHGGWVAYREASA</sequence>
<comment type="caution">
    <text evidence="2">The sequence shown here is derived from an EMBL/GenBank/DDBJ whole genome shotgun (WGS) entry which is preliminary data.</text>
</comment>